<feature type="region of interest" description="Disordered" evidence="1">
    <location>
        <begin position="164"/>
        <end position="189"/>
    </location>
</feature>
<sequence>MESTTIISPSAQSLEVPPIPLESYAILAHFPALACDSRAPPASHNIAQPSALQASDSECLSNLRHARISLLTRSHIGFAGRPQYIKLPSIAFKYADYTMKPLPKLPSPTPSPKTDGYYSFVFSSDSSQTSSGLSLSPEIKAAHVANRTEYPHFDLYPPTKQCEAATSHPLEEMEETASATQLGHAAASPPLPKIPVSPLLDAVSASSLSQQVPAPILKSSDACPTEPIAEPYPSESAHTYPPPPSPHTYPPSPCAHATSYPGFDQKPSQMRSAKSEGGVKAWFETSMGKVTKYYRIAQEVVVLSFSTPLV</sequence>
<dbReference type="InParanoid" id="A0A067N0J4"/>
<keyword evidence="3" id="KW-1185">Reference proteome</keyword>
<dbReference type="Proteomes" id="UP000027195">
    <property type="component" value="Unassembled WGS sequence"/>
</dbReference>
<dbReference type="EMBL" id="KL198023">
    <property type="protein sequence ID" value="KDQ17687.1"/>
    <property type="molecule type" value="Genomic_DNA"/>
</dbReference>
<name>A0A067N0J4_BOTB1</name>
<protein>
    <submittedName>
        <fullName evidence="2">Uncharacterized protein</fullName>
    </submittedName>
</protein>
<evidence type="ECO:0000313" key="2">
    <source>
        <dbReference type="EMBL" id="KDQ17687.1"/>
    </source>
</evidence>
<gene>
    <name evidence="2" type="ORF">BOTBODRAFT_646788</name>
</gene>
<dbReference type="HOGENOM" id="CLU_897116_0_0_1"/>
<organism evidence="2 3">
    <name type="scientific">Botryobasidium botryosum (strain FD-172 SS1)</name>
    <dbReference type="NCBI Taxonomy" id="930990"/>
    <lineage>
        <taxon>Eukaryota</taxon>
        <taxon>Fungi</taxon>
        <taxon>Dikarya</taxon>
        <taxon>Basidiomycota</taxon>
        <taxon>Agaricomycotina</taxon>
        <taxon>Agaricomycetes</taxon>
        <taxon>Cantharellales</taxon>
        <taxon>Botryobasidiaceae</taxon>
        <taxon>Botryobasidium</taxon>
    </lineage>
</organism>
<proteinExistence type="predicted"/>
<feature type="compositionally biased region" description="Pro residues" evidence="1">
    <location>
        <begin position="240"/>
        <end position="253"/>
    </location>
</feature>
<reference evidence="3" key="1">
    <citation type="journal article" date="2014" name="Proc. Natl. Acad. Sci. U.S.A.">
        <title>Extensive sampling of basidiomycete genomes demonstrates inadequacy of the white-rot/brown-rot paradigm for wood decay fungi.</title>
        <authorList>
            <person name="Riley R."/>
            <person name="Salamov A.A."/>
            <person name="Brown D.W."/>
            <person name="Nagy L.G."/>
            <person name="Floudas D."/>
            <person name="Held B.W."/>
            <person name="Levasseur A."/>
            <person name="Lombard V."/>
            <person name="Morin E."/>
            <person name="Otillar R."/>
            <person name="Lindquist E.A."/>
            <person name="Sun H."/>
            <person name="LaButti K.M."/>
            <person name="Schmutz J."/>
            <person name="Jabbour D."/>
            <person name="Luo H."/>
            <person name="Baker S.E."/>
            <person name="Pisabarro A.G."/>
            <person name="Walton J.D."/>
            <person name="Blanchette R.A."/>
            <person name="Henrissat B."/>
            <person name="Martin F."/>
            <person name="Cullen D."/>
            <person name="Hibbett D.S."/>
            <person name="Grigoriev I.V."/>
        </authorList>
    </citation>
    <scope>NUCLEOTIDE SEQUENCE [LARGE SCALE GENOMIC DNA]</scope>
    <source>
        <strain evidence="3">FD-172 SS1</strain>
    </source>
</reference>
<accession>A0A067N0J4</accession>
<feature type="region of interest" description="Disordered" evidence="1">
    <location>
        <begin position="216"/>
        <end position="277"/>
    </location>
</feature>
<evidence type="ECO:0000256" key="1">
    <source>
        <dbReference type="SAM" id="MobiDB-lite"/>
    </source>
</evidence>
<dbReference type="AlphaFoldDB" id="A0A067N0J4"/>
<evidence type="ECO:0000313" key="3">
    <source>
        <dbReference type="Proteomes" id="UP000027195"/>
    </source>
</evidence>